<sequence>MSASSPTGEPAQPGQPEEPAESGRVDHLPAGGFCACCGAVYPCATARRQARARPLPRQFLAPMSRLTRLRAESAMPAH</sequence>
<proteinExistence type="predicted"/>
<organism evidence="2 3">
    <name type="scientific">Kineosporia babensis</name>
    <dbReference type="NCBI Taxonomy" id="499548"/>
    <lineage>
        <taxon>Bacteria</taxon>
        <taxon>Bacillati</taxon>
        <taxon>Actinomycetota</taxon>
        <taxon>Actinomycetes</taxon>
        <taxon>Kineosporiales</taxon>
        <taxon>Kineosporiaceae</taxon>
        <taxon>Kineosporia</taxon>
    </lineage>
</organism>
<evidence type="ECO:0000313" key="2">
    <source>
        <dbReference type="EMBL" id="MCD5316784.1"/>
    </source>
</evidence>
<evidence type="ECO:0000313" key="3">
    <source>
        <dbReference type="Proteomes" id="UP001138997"/>
    </source>
</evidence>
<name>A0A9X1NN52_9ACTN</name>
<comment type="caution">
    <text evidence="2">The sequence shown here is derived from an EMBL/GenBank/DDBJ whole genome shotgun (WGS) entry which is preliminary data.</text>
</comment>
<dbReference type="RefSeq" id="WP_231449635.1">
    <property type="nucleotide sequence ID" value="NZ_JAJOMB010000034.1"/>
</dbReference>
<keyword evidence="3" id="KW-1185">Reference proteome</keyword>
<dbReference type="EMBL" id="JAJOMB010000034">
    <property type="protein sequence ID" value="MCD5316784.1"/>
    <property type="molecule type" value="Genomic_DNA"/>
</dbReference>
<feature type="region of interest" description="Disordered" evidence="1">
    <location>
        <begin position="1"/>
        <end position="25"/>
    </location>
</feature>
<reference evidence="2" key="1">
    <citation type="submission" date="2021-11" db="EMBL/GenBank/DDBJ databases">
        <title>Streptomyces corallinus and Kineosporia corallina sp. nov., two new coral-derived marine actinobacteria.</title>
        <authorList>
            <person name="Buangrab K."/>
            <person name="Sutthacheep M."/>
            <person name="Yeemin T."/>
            <person name="Harunari E."/>
            <person name="Igarashi Y."/>
            <person name="Sripreechasak P."/>
            <person name="Kanchanasin P."/>
            <person name="Tanasupawat S."/>
            <person name="Phongsopitanun W."/>
        </authorList>
    </citation>
    <scope>NUCLEOTIDE SEQUENCE</scope>
    <source>
        <strain evidence="2">JCM 31032</strain>
    </source>
</reference>
<protein>
    <submittedName>
        <fullName evidence="2">Uncharacterized protein</fullName>
    </submittedName>
</protein>
<gene>
    <name evidence="2" type="ORF">LR394_38405</name>
</gene>
<dbReference type="AlphaFoldDB" id="A0A9X1NN52"/>
<evidence type="ECO:0000256" key="1">
    <source>
        <dbReference type="SAM" id="MobiDB-lite"/>
    </source>
</evidence>
<feature type="compositionally biased region" description="Low complexity" evidence="1">
    <location>
        <begin position="8"/>
        <end position="17"/>
    </location>
</feature>
<accession>A0A9X1NN52</accession>
<dbReference type="Proteomes" id="UP001138997">
    <property type="component" value="Unassembled WGS sequence"/>
</dbReference>